<dbReference type="RefSeq" id="WP_036687395.1">
    <property type="nucleotide sequence ID" value="NZ_MKQP01000028.1"/>
</dbReference>
<dbReference type="GO" id="GO:0009298">
    <property type="term" value="P:GDP-mannose biosynthetic process"/>
    <property type="evidence" value="ECO:0007669"/>
    <property type="project" value="TreeGrafter"/>
</dbReference>
<dbReference type="Gene3D" id="2.60.120.10">
    <property type="entry name" value="Jelly Rolls"/>
    <property type="match status" value="1"/>
</dbReference>
<dbReference type="SUPFAM" id="SSF53448">
    <property type="entry name" value="Nucleotide-diphospho-sugar transferases"/>
    <property type="match status" value="1"/>
</dbReference>
<evidence type="ECO:0000313" key="3">
    <source>
        <dbReference type="EMBL" id="OMD29876.1"/>
    </source>
</evidence>
<protein>
    <recommendedName>
        <fullName evidence="5">Mannose-1-phosphate guanylyltransferase</fullName>
    </recommendedName>
</protein>
<dbReference type="InterPro" id="IPR005835">
    <property type="entry name" value="NTP_transferase_dom"/>
</dbReference>
<dbReference type="SUPFAM" id="SSF51182">
    <property type="entry name" value="RmlC-like cupins"/>
    <property type="match status" value="1"/>
</dbReference>
<evidence type="ECO:0000259" key="1">
    <source>
        <dbReference type="Pfam" id="PF00483"/>
    </source>
</evidence>
<evidence type="ECO:0008006" key="5">
    <source>
        <dbReference type="Google" id="ProtNLM"/>
    </source>
</evidence>
<dbReference type="PANTHER" id="PTHR46390:SF1">
    <property type="entry name" value="MANNOSE-1-PHOSPHATE GUANYLYLTRANSFERASE"/>
    <property type="match status" value="1"/>
</dbReference>
<dbReference type="Pfam" id="PF07883">
    <property type="entry name" value="Cupin_2"/>
    <property type="match status" value="1"/>
</dbReference>
<gene>
    <name evidence="3" type="ORF">BJP51_21895</name>
</gene>
<dbReference type="AlphaFoldDB" id="A0A1R0X617"/>
<accession>A0A1R0X617</accession>
<organism evidence="3 4">
    <name type="scientific">Paenibacillus odorifer</name>
    <dbReference type="NCBI Taxonomy" id="189426"/>
    <lineage>
        <taxon>Bacteria</taxon>
        <taxon>Bacillati</taxon>
        <taxon>Bacillota</taxon>
        <taxon>Bacilli</taxon>
        <taxon>Bacillales</taxon>
        <taxon>Paenibacillaceae</taxon>
        <taxon>Paenibacillus</taxon>
    </lineage>
</organism>
<dbReference type="Proteomes" id="UP000187465">
    <property type="component" value="Unassembled WGS sequence"/>
</dbReference>
<dbReference type="InterPro" id="IPR029044">
    <property type="entry name" value="Nucleotide-diphossugar_trans"/>
</dbReference>
<name>A0A1R0X617_9BACL</name>
<proteinExistence type="predicted"/>
<reference evidence="3 4" key="1">
    <citation type="submission" date="2016-10" db="EMBL/GenBank/DDBJ databases">
        <title>Paenibacillus species isolates.</title>
        <authorList>
            <person name="Beno S.M."/>
        </authorList>
    </citation>
    <scope>NUCLEOTIDE SEQUENCE [LARGE SCALE GENOMIC DNA]</scope>
    <source>
        <strain evidence="3 4">FSL H7-0604</strain>
    </source>
</reference>
<evidence type="ECO:0000259" key="2">
    <source>
        <dbReference type="Pfam" id="PF07883"/>
    </source>
</evidence>
<dbReference type="InterPro" id="IPR051161">
    <property type="entry name" value="Mannose-6P_isomerase_type2"/>
</dbReference>
<dbReference type="Gene3D" id="3.90.550.10">
    <property type="entry name" value="Spore Coat Polysaccharide Biosynthesis Protein SpsA, Chain A"/>
    <property type="match status" value="1"/>
</dbReference>
<dbReference type="Pfam" id="PF00483">
    <property type="entry name" value="NTP_transferase"/>
    <property type="match status" value="1"/>
</dbReference>
<dbReference type="GO" id="GO:0004475">
    <property type="term" value="F:mannose-1-phosphate guanylyltransferase (GTP) activity"/>
    <property type="evidence" value="ECO:0007669"/>
    <property type="project" value="TreeGrafter"/>
</dbReference>
<sequence length="459" mass="50220">MQIVLLSGGSGKRLWPLSNEIRSKAFLRLLPTEAGGVESMIERVCRGLEEVGLLDSSCIVTHRSQVEITRKSVGAQVPLLAEPQKRGTFTAVALAASYLHSVKGMDSKEIVVVIPVDSYVETSFFKQLHKFPRVLAESHADIALIGVLPEFPSTQFGYILPGEGSGVGGTSFLNVKQFAEKPNESTAAEFISQGGLWNCGVFSCSLGYLLSSMVERDLPVDYMEFMEHYDLLPERSFDYEVLEHTRRAVVIPYIGVWADIGSWDALVPHLQGTVIGEGSISEDSKGTHLINELSCPVHIIGAPGLIVAAGPDGILVAGIEQAKRIKQKLEGHAAKPMIEEKRWGTSRILDFSRTAAGIEVTTSKITILAGEHTSYHFHQHTKEVWSFLSGNGEYRMNDHLHTVAAGDTVTVPAGTKHGLRAITALELIIIELLEFPEVDDYVRVSAEWEGEDNFLDDLG</sequence>
<comment type="caution">
    <text evidence="3">The sequence shown here is derived from an EMBL/GenBank/DDBJ whole genome shotgun (WGS) entry which is preliminary data.</text>
</comment>
<dbReference type="PANTHER" id="PTHR46390">
    <property type="entry name" value="MANNOSE-1-PHOSPHATE GUANYLYLTRANSFERASE"/>
    <property type="match status" value="1"/>
</dbReference>
<feature type="domain" description="Cupin type-2" evidence="2">
    <location>
        <begin position="366"/>
        <end position="428"/>
    </location>
</feature>
<dbReference type="EMBL" id="MKQP01000028">
    <property type="protein sequence ID" value="OMD29876.1"/>
    <property type="molecule type" value="Genomic_DNA"/>
</dbReference>
<evidence type="ECO:0000313" key="4">
    <source>
        <dbReference type="Proteomes" id="UP000187465"/>
    </source>
</evidence>
<dbReference type="InterPro" id="IPR011051">
    <property type="entry name" value="RmlC_Cupin_sf"/>
</dbReference>
<dbReference type="InterPro" id="IPR013096">
    <property type="entry name" value="Cupin_2"/>
</dbReference>
<dbReference type="InterPro" id="IPR014710">
    <property type="entry name" value="RmlC-like_jellyroll"/>
</dbReference>
<feature type="domain" description="Nucleotidyl transferase" evidence="1">
    <location>
        <begin position="4"/>
        <end position="267"/>
    </location>
</feature>